<dbReference type="InterPro" id="IPR036188">
    <property type="entry name" value="FAD/NAD-bd_sf"/>
</dbReference>
<name>A0ABS4GS77_9BACL</name>
<dbReference type="Proteomes" id="UP001519343">
    <property type="component" value="Unassembled WGS sequence"/>
</dbReference>
<comment type="caution">
    <text evidence="3">The sequence shown here is derived from an EMBL/GenBank/DDBJ whole genome shotgun (WGS) entry which is preliminary data.</text>
</comment>
<evidence type="ECO:0000259" key="2">
    <source>
        <dbReference type="Pfam" id="PF01494"/>
    </source>
</evidence>
<dbReference type="SUPFAM" id="SSF51905">
    <property type="entry name" value="FAD/NAD(P)-binding domain"/>
    <property type="match status" value="1"/>
</dbReference>
<dbReference type="InterPro" id="IPR002938">
    <property type="entry name" value="FAD-bd"/>
</dbReference>
<dbReference type="InterPro" id="IPR050631">
    <property type="entry name" value="PheA/TfdB_FAD_monoxygenase"/>
</dbReference>
<dbReference type="RefSeq" id="WP_209811113.1">
    <property type="nucleotide sequence ID" value="NZ_JAGGKT010000009.1"/>
</dbReference>
<dbReference type="EMBL" id="JAGGKT010000009">
    <property type="protein sequence ID" value="MBP1933084.1"/>
    <property type="molecule type" value="Genomic_DNA"/>
</dbReference>
<dbReference type="Pfam" id="PF01494">
    <property type="entry name" value="FAD_binding_3"/>
    <property type="match status" value="1"/>
</dbReference>
<evidence type="ECO:0000256" key="1">
    <source>
        <dbReference type="ARBA" id="ARBA00023002"/>
    </source>
</evidence>
<organism evidence="3 4">
    <name type="scientific">Ammoniphilus resinae</name>
    <dbReference type="NCBI Taxonomy" id="861532"/>
    <lineage>
        <taxon>Bacteria</taxon>
        <taxon>Bacillati</taxon>
        <taxon>Bacillota</taxon>
        <taxon>Bacilli</taxon>
        <taxon>Bacillales</taxon>
        <taxon>Paenibacillaceae</taxon>
        <taxon>Aneurinibacillus group</taxon>
        <taxon>Ammoniphilus</taxon>
    </lineage>
</organism>
<reference evidence="3 4" key="1">
    <citation type="submission" date="2021-03" db="EMBL/GenBank/DDBJ databases">
        <title>Genomic Encyclopedia of Type Strains, Phase IV (KMG-IV): sequencing the most valuable type-strain genomes for metagenomic binning, comparative biology and taxonomic classification.</title>
        <authorList>
            <person name="Goeker M."/>
        </authorList>
    </citation>
    <scope>NUCLEOTIDE SEQUENCE [LARGE SCALE GENOMIC DNA]</scope>
    <source>
        <strain evidence="3 4">DSM 24738</strain>
    </source>
</reference>
<feature type="domain" description="FAD-binding" evidence="2">
    <location>
        <begin position="5"/>
        <end position="344"/>
    </location>
</feature>
<gene>
    <name evidence="3" type="ORF">J2Z37_003095</name>
</gene>
<evidence type="ECO:0000313" key="4">
    <source>
        <dbReference type="Proteomes" id="UP001519343"/>
    </source>
</evidence>
<dbReference type="PANTHER" id="PTHR43476:SF5">
    <property type="entry name" value="FAD-DEPENDENT MONOOXYGENASE"/>
    <property type="match status" value="1"/>
</dbReference>
<protein>
    <submittedName>
        <fullName evidence="3">2-polyprenyl-6-methoxyphenol hydroxylase-like FAD-dependent oxidoreductase</fullName>
    </submittedName>
</protein>
<dbReference type="PANTHER" id="PTHR43476">
    <property type="entry name" value="3-(3-HYDROXY-PHENYL)PROPIONATE/3-HYDROXYCINNAMIC ACID HYDROXYLASE"/>
    <property type="match status" value="1"/>
</dbReference>
<dbReference type="Gene3D" id="3.50.50.60">
    <property type="entry name" value="FAD/NAD(P)-binding domain"/>
    <property type="match status" value="1"/>
</dbReference>
<evidence type="ECO:0000313" key="3">
    <source>
        <dbReference type="EMBL" id="MBP1933084.1"/>
    </source>
</evidence>
<keyword evidence="4" id="KW-1185">Reference proteome</keyword>
<accession>A0ABS4GS77</accession>
<proteinExistence type="predicted"/>
<dbReference type="PRINTS" id="PR00420">
    <property type="entry name" value="RNGMNOXGNASE"/>
</dbReference>
<sequence>MDLHTDVCIVGAGPAGALLGFILASRGISTILIERYGGVEKQFRGEHLNSDAVQVLKKYKLFEKIKERGILAMKRVEYFYQHGRIKTIPLDEEEGDVSIHFPHGNLLHVLIEESKKYENYKILMNTRLTDLIKNGYGKYIGVKAKRDEEVITIHCRCVIGADGRYSTIRKLADIPTEIIKHGYDVLWAKIPAPVGWEPTIRLALVHHKQLALFTQTGGFVQIGWNIEEGAYFHLVKQPFEPFIEQLLDAFPELIETVRQNIQSWRDFVNLRVQSCRCSTWVKEGLVILGDAAHTMSPTGAIGVSAALKDADTLGEILSEACLDNDFSYMRLKEFEHRRREEIEKLQAEQFEEETAYEGNFHVFS</sequence>
<keyword evidence="1" id="KW-0560">Oxidoreductase</keyword>